<organism evidence="5 6">
    <name type="scientific">Rheinheimera tilapiae</name>
    <dbReference type="NCBI Taxonomy" id="875043"/>
    <lineage>
        <taxon>Bacteria</taxon>
        <taxon>Pseudomonadati</taxon>
        <taxon>Pseudomonadota</taxon>
        <taxon>Gammaproteobacteria</taxon>
        <taxon>Chromatiales</taxon>
        <taxon>Chromatiaceae</taxon>
        <taxon>Rheinheimera</taxon>
    </lineage>
</organism>
<sequence>MQPTAPELEILKLLWQLQPQTGRELHDQLADVLGWGYSSTRKTLERMVDKGLLVAELQGNQNSYSAQVTKVATLAALAQDFASRVLELKQPMPLAMFADSRLLTADDLQALEQQLQQLEQGGDSC</sequence>
<dbReference type="PIRSF" id="PIRSF019455">
    <property type="entry name" value="CopR_AtkY"/>
    <property type="match status" value="1"/>
</dbReference>
<accession>A0ABV6BFC8</accession>
<keyword evidence="4" id="KW-0804">Transcription</keyword>
<name>A0ABV6BFC8_9GAMM</name>
<keyword evidence="6" id="KW-1185">Reference proteome</keyword>
<dbReference type="EMBL" id="JBHLXP010000003">
    <property type="protein sequence ID" value="MFC0049581.1"/>
    <property type="molecule type" value="Genomic_DNA"/>
</dbReference>
<evidence type="ECO:0000256" key="2">
    <source>
        <dbReference type="ARBA" id="ARBA00023015"/>
    </source>
</evidence>
<evidence type="ECO:0000313" key="5">
    <source>
        <dbReference type="EMBL" id="MFC0049581.1"/>
    </source>
</evidence>
<protein>
    <submittedName>
        <fullName evidence="5">BlaI/MecI/CopY family transcriptional regulator</fullName>
    </submittedName>
</protein>
<dbReference type="InterPro" id="IPR036390">
    <property type="entry name" value="WH_DNA-bd_sf"/>
</dbReference>
<evidence type="ECO:0000256" key="3">
    <source>
        <dbReference type="ARBA" id="ARBA00023125"/>
    </source>
</evidence>
<comment type="similarity">
    <text evidence="1">Belongs to the BlaI transcriptional regulatory family.</text>
</comment>
<evidence type="ECO:0000313" key="6">
    <source>
        <dbReference type="Proteomes" id="UP001589813"/>
    </source>
</evidence>
<dbReference type="InterPro" id="IPR036388">
    <property type="entry name" value="WH-like_DNA-bd_sf"/>
</dbReference>
<reference evidence="5 6" key="1">
    <citation type="submission" date="2024-09" db="EMBL/GenBank/DDBJ databases">
        <authorList>
            <person name="Sun Q."/>
            <person name="Mori K."/>
        </authorList>
    </citation>
    <scope>NUCLEOTIDE SEQUENCE [LARGE SCALE GENOMIC DNA]</scope>
    <source>
        <strain evidence="5 6">KCTC 23315</strain>
    </source>
</reference>
<dbReference type="SUPFAM" id="SSF46785">
    <property type="entry name" value="Winged helix' DNA-binding domain"/>
    <property type="match status" value="1"/>
</dbReference>
<dbReference type="RefSeq" id="WP_208932934.1">
    <property type="nucleotide sequence ID" value="NZ_JBHLXP010000003.1"/>
</dbReference>
<dbReference type="Pfam" id="PF03965">
    <property type="entry name" value="Penicillinase_R"/>
    <property type="match status" value="1"/>
</dbReference>
<comment type="caution">
    <text evidence="5">The sequence shown here is derived from an EMBL/GenBank/DDBJ whole genome shotgun (WGS) entry which is preliminary data.</text>
</comment>
<keyword evidence="2" id="KW-0805">Transcription regulation</keyword>
<evidence type="ECO:0000256" key="4">
    <source>
        <dbReference type="ARBA" id="ARBA00023163"/>
    </source>
</evidence>
<dbReference type="Gene3D" id="1.10.10.10">
    <property type="entry name" value="Winged helix-like DNA-binding domain superfamily/Winged helix DNA-binding domain"/>
    <property type="match status" value="1"/>
</dbReference>
<dbReference type="InterPro" id="IPR005650">
    <property type="entry name" value="BlaI_family"/>
</dbReference>
<proteinExistence type="inferred from homology"/>
<keyword evidence="3" id="KW-0238">DNA-binding</keyword>
<gene>
    <name evidence="5" type="ORF">ACFFJP_14890</name>
</gene>
<dbReference type="Proteomes" id="UP001589813">
    <property type="component" value="Unassembled WGS sequence"/>
</dbReference>
<evidence type="ECO:0000256" key="1">
    <source>
        <dbReference type="ARBA" id="ARBA00011046"/>
    </source>
</evidence>